<dbReference type="Proteomes" id="UP000672032">
    <property type="component" value="Chromosome 1"/>
</dbReference>
<feature type="compositionally biased region" description="Basic and acidic residues" evidence="1">
    <location>
        <begin position="208"/>
        <end position="224"/>
    </location>
</feature>
<feature type="compositionally biased region" description="Basic and acidic residues" evidence="1">
    <location>
        <begin position="308"/>
        <end position="317"/>
    </location>
</feature>
<feature type="compositionally biased region" description="Low complexity" evidence="1">
    <location>
        <begin position="281"/>
        <end position="291"/>
    </location>
</feature>
<evidence type="ECO:0000256" key="1">
    <source>
        <dbReference type="SAM" id="MobiDB-lite"/>
    </source>
</evidence>
<proteinExistence type="predicted"/>
<dbReference type="EMBL" id="CP063405">
    <property type="protein sequence ID" value="QSZ29597.1"/>
    <property type="molecule type" value="Genomic_DNA"/>
</dbReference>
<organism evidence="3 4">
    <name type="scientific">Monilinia vaccinii-corymbosi</name>
    <dbReference type="NCBI Taxonomy" id="61207"/>
    <lineage>
        <taxon>Eukaryota</taxon>
        <taxon>Fungi</taxon>
        <taxon>Dikarya</taxon>
        <taxon>Ascomycota</taxon>
        <taxon>Pezizomycotina</taxon>
        <taxon>Leotiomycetes</taxon>
        <taxon>Helotiales</taxon>
        <taxon>Sclerotiniaceae</taxon>
        <taxon>Monilinia</taxon>
    </lineage>
</organism>
<dbReference type="AlphaFoldDB" id="A0A8A3P9L6"/>
<reference evidence="3" key="1">
    <citation type="submission" date="2020-10" db="EMBL/GenBank/DDBJ databases">
        <title>Genome Sequence of Monilinia vaccinii-corymbosi Sheds Light on Mummy Berry Disease Infection of Blueberry and Mating Type.</title>
        <authorList>
            <person name="Yow A.G."/>
            <person name="Zhang Y."/>
            <person name="Bansal K."/>
            <person name="Eacker S.M."/>
            <person name="Sullivan S."/>
            <person name="Liachko I."/>
            <person name="Cubeta M.A."/>
            <person name="Rollins J.A."/>
            <person name="Ashrafi H."/>
        </authorList>
    </citation>
    <scope>NUCLEOTIDE SEQUENCE</scope>
    <source>
        <strain evidence="3">RL-1</strain>
    </source>
</reference>
<protein>
    <recommendedName>
        <fullName evidence="2">DUF7918 domain-containing protein</fullName>
    </recommendedName>
</protein>
<keyword evidence="4" id="KW-1185">Reference proteome</keyword>
<sequence length="371" mass="41143">MSRRGKTLDPDLPKGVYVSPVPGITAQIISQDKKAFPNYPSPDKESIAEDEALSEYFNSRTITTYIAVTNDTPFSIHLRVDRPYPMKMDCSKLQFEIFIDGKFVWNAWCYRPRYEENGNVWEDIIGGMKLGKGGSCEIKDFKFMRLKTNDECPSYTACQRIRESMEKIGNIEIKVFRTAHGKKGGDVKNSKKGFLNKDNIEVPEKALKGAEAKSHGTARDEKQAEGMFGETPRNMVNIQSSSFALCTALKVCILQANGVELVTDQNTLHAEALKSLHVINRTPTPSRSSSPDSDHHGGGNLTASQAKQIEDLLKSFREGAGGGGGSSSRKRIKRENDEAESSQRPEKRRRAGGKAVTIDLTGDSSEDEERN</sequence>
<name>A0A8A3P9L6_9HELO</name>
<dbReference type="PANTHER" id="PTHR36223">
    <property type="entry name" value="BETA-LACTAMASE-TYPE TRANSPEPTIDASE FOLD DOMAIN CONTAINING PROTEIN"/>
    <property type="match status" value="1"/>
</dbReference>
<dbReference type="InterPro" id="IPR057678">
    <property type="entry name" value="DUF7918"/>
</dbReference>
<dbReference type="OrthoDB" id="3364132at2759"/>
<dbReference type="PANTHER" id="PTHR36223:SF1">
    <property type="entry name" value="TRANSCRIPTION ELONGATION FACTOR EAF N-TERMINAL DOMAIN-CONTAINING PROTEIN"/>
    <property type="match status" value="1"/>
</dbReference>
<evidence type="ECO:0000313" key="3">
    <source>
        <dbReference type="EMBL" id="QSZ29597.1"/>
    </source>
</evidence>
<evidence type="ECO:0000313" key="4">
    <source>
        <dbReference type="Proteomes" id="UP000672032"/>
    </source>
</evidence>
<accession>A0A8A3P9L6</accession>
<evidence type="ECO:0000259" key="2">
    <source>
        <dbReference type="Pfam" id="PF25534"/>
    </source>
</evidence>
<dbReference type="Pfam" id="PF25534">
    <property type="entry name" value="DUF7918"/>
    <property type="match status" value="1"/>
</dbReference>
<feature type="region of interest" description="Disordered" evidence="1">
    <location>
        <begin position="279"/>
        <end position="371"/>
    </location>
</feature>
<feature type="region of interest" description="Disordered" evidence="1">
    <location>
        <begin position="208"/>
        <end position="227"/>
    </location>
</feature>
<feature type="domain" description="DUF7918" evidence="2">
    <location>
        <begin position="51"/>
        <end position="225"/>
    </location>
</feature>
<gene>
    <name evidence="3" type="ORF">DSL72_004113</name>
</gene>